<name>A0A1K1RF50_9PSEU</name>
<sequence length="133" mass="14603">MVRHGRGRGGARAARLRSLLAQLTRRPRTQTWRSGTEPARGRTELATDAAVAPFTEELRSYPGVHHARATLAGPRENPTLALTVTVEQDGDPASTRGRINTEGLPRLRQALDLETVPVGIGFRFTTATDRRVR</sequence>
<keyword evidence="2" id="KW-1185">Reference proteome</keyword>
<dbReference type="EMBL" id="FPJG01000006">
    <property type="protein sequence ID" value="SFW70874.1"/>
    <property type="molecule type" value="Genomic_DNA"/>
</dbReference>
<evidence type="ECO:0000313" key="1">
    <source>
        <dbReference type="EMBL" id="SFW70874.1"/>
    </source>
</evidence>
<gene>
    <name evidence="1" type="ORF">SAMN04489730_3186</name>
</gene>
<dbReference type="STRING" id="546364.SAMN04489730_3186"/>
<accession>A0A1K1RF50</accession>
<evidence type="ECO:0000313" key="2">
    <source>
        <dbReference type="Proteomes" id="UP000182740"/>
    </source>
</evidence>
<protein>
    <submittedName>
        <fullName evidence="1">Uncharacterized protein</fullName>
    </submittedName>
</protein>
<dbReference type="AlphaFoldDB" id="A0A1K1RF50"/>
<organism evidence="1 2">
    <name type="scientific">Amycolatopsis australiensis</name>
    <dbReference type="NCBI Taxonomy" id="546364"/>
    <lineage>
        <taxon>Bacteria</taxon>
        <taxon>Bacillati</taxon>
        <taxon>Actinomycetota</taxon>
        <taxon>Actinomycetes</taxon>
        <taxon>Pseudonocardiales</taxon>
        <taxon>Pseudonocardiaceae</taxon>
        <taxon>Amycolatopsis</taxon>
    </lineage>
</organism>
<proteinExistence type="predicted"/>
<reference evidence="2" key="1">
    <citation type="submission" date="2016-11" db="EMBL/GenBank/DDBJ databases">
        <authorList>
            <person name="Varghese N."/>
            <person name="Submissions S."/>
        </authorList>
    </citation>
    <scope>NUCLEOTIDE SEQUENCE [LARGE SCALE GENOMIC DNA]</scope>
    <source>
        <strain evidence="2">DSM 44671</strain>
    </source>
</reference>
<dbReference type="Proteomes" id="UP000182740">
    <property type="component" value="Unassembled WGS sequence"/>
</dbReference>